<feature type="domain" description="Lipoyl-binding" evidence="8">
    <location>
        <begin position="565"/>
        <end position="641"/>
    </location>
</feature>
<sequence>MLKTLLIANRGEIAVRIARTARKLGVRTVAVYSDADRHAAHVVACDEAVRIGPPAARDSYLKVDAILEAARATGADAIHPGYGFLSERADFAEACETSGIIFVGPPASAIRAMGSKSEAKTLMQAANVPLVPGYHGAAQDLETLRKASAKIGYPVLLKAAMGGGGKGIRIVEREEDLAQSIELVTREAIAAFGDGTLLVEKYVTRPRHVEVQVFADKHGNFVHLFERDCTLQRRHQKVIEEAPAPNLSADARKTLHASAIAAAKAIGYVGAGTVEFLLGADGAVYFMEMNTRLQVEHPVTEYVTGFDLVEWQLRVASGETLPRTQDQIHAQGHAVEARLYAEDPSRDFMPSTGKLTRLSMPDDIRIDSGVREGDTITSYYDPMIAKLIAGAATREEAFAKLANALDETAVDGVRTNAAFLAALARDPAVAAMQIDTSWIERRESSAAVAADPSLAALAALYTRSTRPTGNDPWDVTDGFRVNLPAEDVIALDIDGTTRRFGVTRDAQSLRIDGHLVNLIDLSNGAIAAEIDGRLRRATVSLRDGGIALFANGASLVATVPDPLVTVQAGGASGDLKAPMPGTVVAIEVEAGAKVTAGTTLLILEAMKVHLPIHAPTDGTVGELFVALGDQVMEGAPLAHIDPA</sequence>
<organism evidence="11 12">
    <name type="scientific">Roseiterribacter gracilis</name>
    <dbReference type="NCBI Taxonomy" id="2812848"/>
    <lineage>
        <taxon>Bacteria</taxon>
        <taxon>Pseudomonadati</taxon>
        <taxon>Pseudomonadota</taxon>
        <taxon>Alphaproteobacteria</taxon>
        <taxon>Rhodospirillales</taxon>
        <taxon>Roseiterribacteraceae</taxon>
        <taxon>Roseiterribacter</taxon>
    </lineage>
</organism>
<dbReference type="Gene3D" id="3.30.700.40">
    <property type="match status" value="1"/>
</dbReference>
<dbReference type="SUPFAM" id="SSF51246">
    <property type="entry name" value="Rudiment single hybrid motif"/>
    <property type="match status" value="1"/>
</dbReference>
<dbReference type="InterPro" id="IPR011054">
    <property type="entry name" value="Rudment_hybrid_motif"/>
</dbReference>
<dbReference type="PROSITE" id="PS50975">
    <property type="entry name" value="ATP_GRASP"/>
    <property type="match status" value="1"/>
</dbReference>
<keyword evidence="12" id="KW-1185">Reference proteome</keyword>
<dbReference type="FunFam" id="3.40.50.20:FF:000010">
    <property type="entry name" value="Propionyl-CoA carboxylase subunit alpha"/>
    <property type="match status" value="1"/>
</dbReference>
<dbReference type="InterPro" id="IPR005479">
    <property type="entry name" value="CPAse_ATP-bd"/>
</dbReference>
<dbReference type="FunFam" id="3.30.1490.20:FF:000003">
    <property type="entry name" value="acetyl-CoA carboxylase isoform X1"/>
    <property type="match status" value="1"/>
</dbReference>
<dbReference type="FunFam" id="2.40.50.100:FF:000003">
    <property type="entry name" value="Acetyl-CoA carboxylase biotin carboxyl carrier protein"/>
    <property type="match status" value="1"/>
</dbReference>
<dbReference type="Pfam" id="PF00289">
    <property type="entry name" value="Biotin_carb_N"/>
    <property type="match status" value="1"/>
</dbReference>
<dbReference type="InterPro" id="IPR016185">
    <property type="entry name" value="PreATP-grasp_dom_sf"/>
</dbReference>
<dbReference type="InterPro" id="IPR048429">
    <property type="entry name" value="MCC_alpha_BT"/>
</dbReference>
<dbReference type="SUPFAM" id="SSF51230">
    <property type="entry name" value="Single hybrid motif"/>
    <property type="match status" value="1"/>
</dbReference>
<dbReference type="GO" id="GO:0016874">
    <property type="term" value="F:ligase activity"/>
    <property type="evidence" value="ECO:0007669"/>
    <property type="project" value="UniProtKB-KW"/>
</dbReference>
<dbReference type="GO" id="GO:0046872">
    <property type="term" value="F:metal ion binding"/>
    <property type="evidence" value="ECO:0007669"/>
    <property type="project" value="InterPro"/>
</dbReference>
<dbReference type="Pfam" id="PF02786">
    <property type="entry name" value="CPSase_L_D2"/>
    <property type="match status" value="1"/>
</dbReference>
<dbReference type="GO" id="GO:0005524">
    <property type="term" value="F:ATP binding"/>
    <property type="evidence" value="ECO:0007669"/>
    <property type="project" value="UniProtKB-UniRule"/>
</dbReference>
<evidence type="ECO:0000259" key="10">
    <source>
        <dbReference type="PROSITE" id="PS50979"/>
    </source>
</evidence>
<evidence type="ECO:0000256" key="7">
    <source>
        <dbReference type="PROSITE-ProRule" id="PRU00409"/>
    </source>
</evidence>
<dbReference type="SUPFAM" id="SSF56059">
    <property type="entry name" value="Glutathione synthetase ATP-binding domain-like"/>
    <property type="match status" value="1"/>
</dbReference>
<dbReference type="NCBIfam" id="NF006367">
    <property type="entry name" value="PRK08591.1"/>
    <property type="match status" value="1"/>
</dbReference>
<dbReference type="PROSITE" id="PS50968">
    <property type="entry name" value="BIOTINYL_LIPOYL"/>
    <property type="match status" value="1"/>
</dbReference>
<proteinExistence type="predicted"/>
<keyword evidence="6" id="KW-0092">Biotin</keyword>
<reference evidence="11" key="1">
    <citation type="submission" date="2021-02" db="EMBL/GenBank/DDBJ databases">
        <title>Genome sequence of Rhodospirillales sp. strain TMPK1 isolated from soil.</title>
        <authorList>
            <person name="Nakai R."/>
            <person name="Kusada H."/>
            <person name="Tamaki H."/>
        </authorList>
    </citation>
    <scope>NUCLEOTIDE SEQUENCE</scope>
    <source>
        <strain evidence="11">TMPK1</strain>
    </source>
</reference>
<keyword evidence="4 7" id="KW-0067">ATP-binding</keyword>
<gene>
    <name evidence="11" type="primary">accA_2</name>
    <name evidence="11" type="ORF">TMPK1_27220</name>
</gene>
<evidence type="ECO:0000256" key="6">
    <source>
        <dbReference type="ARBA" id="ARBA00023267"/>
    </source>
</evidence>
<evidence type="ECO:0000256" key="3">
    <source>
        <dbReference type="ARBA" id="ARBA00022741"/>
    </source>
</evidence>
<dbReference type="Gene3D" id="3.30.470.20">
    <property type="entry name" value="ATP-grasp fold, B domain"/>
    <property type="match status" value="1"/>
</dbReference>
<feature type="domain" description="ATP-grasp" evidence="9">
    <location>
        <begin position="120"/>
        <end position="317"/>
    </location>
</feature>
<dbReference type="InterPro" id="IPR005481">
    <property type="entry name" value="BC-like_N"/>
</dbReference>
<evidence type="ECO:0000256" key="2">
    <source>
        <dbReference type="ARBA" id="ARBA00022598"/>
    </source>
</evidence>
<dbReference type="CDD" id="cd06850">
    <property type="entry name" value="biotinyl_domain"/>
    <property type="match status" value="1"/>
</dbReference>
<evidence type="ECO:0000256" key="4">
    <source>
        <dbReference type="ARBA" id="ARBA00022840"/>
    </source>
</evidence>
<comment type="caution">
    <text evidence="11">The sequence shown here is derived from an EMBL/GenBank/DDBJ whole genome shotgun (WGS) entry which is preliminary data.</text>
</comment>
<feature type="domain" description="Biotin carboxylation" evidence="10">
    <location>
        <begin position="1"/>
        <end position="444"/>
    </location>
</feature>
<dbReference type="SUPFAM" id="SSF52440">
    <property type="entry name" value="PreATP-grasp domain"/>
    <property type="match status" value="1"/>
</dbReference>
<dbReference type="InterPro" id="IPR011761">
    <property type="entry name" value="ATP-grasp"/>
</dbReference>
<dbReference type="Pfam" id="PF02785">
    <property type="entry name" value="Biotin_carb_C"/>
    <property type="match status" value="1"/>
</dbReference>
<dbReference type="PROSITE" id="PS00866">
    <property type="entry name" value="CPSASE_1"/>
    <property type="match status" value="1"/>
</dbReference>
<dbReference type="EMBL" id="BOPV01000001">
    <property type="protein sequence ID" value="GIL40485.1"/>
    <property type="molecule type" value="Genomic_DNA"/>
</dbReference>
<evidence type="ECO:0000256" key="5">
    <source>
        <dbReference type="ARBA" id="ARBA00022946"/>
    </source>
</evidence>
<evidence type="ECO:0000256" key="1">
    <source>
        <dbReference type="ARBA" id="ARBA00001953"/>
    </source>
</evidence>
<dbReference type="InterPro" id="IPR000089">
    <property type="entry name" value="Biotin_lipoyl"/>
</dbReference>
<dbReference type="Gene3D" id="2.40.50.100">
    <property type="match status" value="1"/>
</dbReference>
<dbReference type="PANTHER" id="PTHR18866:SF33">
    <property type="entry name" value="METHYLCROTONOYL-COA CARBOXYLASE SUBUNIT ALPHA, MITOCHONDRIAL-RELATED"/>
    <property type="match status" value="1"/>
</dbReference>
<dbReference type="Proteomes" id="UP000681075">
    <property type="component" value="Unassembled WGS sequence"/>
</dbReference>
<dbReference type="InterPro" id="IPR001882">
    <property type="entry name" value="Biotin_BS"/>
</dbReference>
<comment type="cofactor">
    <cofactor evidence="1">
        <name>biotin</name>
        <dbReference type="ChEBI" id="CHEBI:57586"/>
    </cofactor>
</comment>
<keyword evidence="3 7" id="KW-0547">Nucleotide-binding</keyword>
<evidence type="ECO:0000313" key="11">
    <source>
        <dbReference type="EMBL" id="GIL40485.1"/>
    </source>
</evidence>
<dbReference type="Pfam" id="PF21139">
    <property type="entry name" value="BT_MCC_alpha"/>
    <property type="match status" value="1"/>
</dbReference>
<evidence type="ECO:0000313" key="12">
    <source>
        <dbReference type="Proteomes" id="UP000681075"/>
    </source>
</evidence>
<dbReference type="InterPro" id="IPR050856">
    <property type="entry name" value="Biotin_carboxylase_complex"/>
</dbReference>
<dbReference type="RefSeq" id="WP_420243583.1">
    <property type="nucleotide sequence ID" value="NZ_BOPV01000001.1"/>
</dbReference>
<keyword evidence="2" id="KW-0436">Ligase</keyword>
<name>A0A8S8XH48_9PROT</name>
<dbReference type="Pfam" id="PF00364">
    <property type="entry name" value="Biotin_lipoyl"/>
    <property type="match status" value="1"/>
</dbReference>
<dbReference type="AlphaFoldDB" id="A0A8S8XH48"/>
<dbReference type="SMART" id="SM00878">
    <property type="entry name" value="Biotin_carb_C"/>
    <property type="match status" value="1"/>
</dbReference>
<dbReference type="PROSITE" id="PS00867">
    <property type="entry name" value="CPSASE_2"/>
    <property type="match status" value="1"/>
</dbReference>
<dbReference type="PANTHER" id="PTHR18866">
    <property type="entry name" value="CARBOXYLASE:PYRUVATE/ACETYL-COA/PROPIONYL-COA CARBOXYLASE"/>
    <property type="match status" value="1"/>
</dbReference>
<evidence type="ECO:0000259" key="9">
    <source>
        <dbReference type="PROSITE" id="PS50975"/>
    </source>
</evidence>
<dbReference type="PROSITE" id="PS50979">
    <property type="entry name" value="BC"/>
    <property type="match status" value="1"/>
</dbReference>
<dbReference type="InterPro" id="IPR011053">
    <property type="entry name" value="Single_hybrid_motif"/>
</dbReference>
<protein>
    <submittedName>
        <fullName evidence="11">Biotin carboxylase subunit of acetyl-CoA carboxylase</fullName>
    </submittedName>
</protein>
<accession>A0A8S8XH48</accession>
<dbReference type="FunFam" id="3.30.470.20:FF:000028">
    <property type="entry name" value="Methylcrotonoyl-CoA carboxylase subunit alpha, mitochondrial"/>
    <property type="match status" value="1"/>
</dbReference>
<dbReference type="PROSITE" id="PS00188">
    <property type="entry name" value="BIOTIN"/>
    <property type="match status" value="1"/>
</dbReference>
<dbReference type="InterPro" id="IPR011764">
    <property type="entry name" value="Biotin_carboxylation_dom"/>
</dbReference>
<dbReference type="InterPro" id="IPR005482">
    <property type="entry name" value="Biotin_COase_C"/>
</dbReference>
<keyword evidence="5" id="KW-0809">Transit peptide</keyword>
<evidence type="ECO:0000259" key="8">
    <source>
        <dbReference type="PROSITE" id="PS50968"/>
    </source>
</evidence>